<protein>
    <recommendedName>
        <fullName evidence="2">M23ase beta-sheet core domain-containing protein</fullName>
    </recommendedName>
</protein>
<gene>
    <name evidence="3" type="ORF">COV29_01510</name>
</gene>
<dbReference type="InterPro" id="IPR011055">
    <property type="entry name" value="Dup_hybrid_motif"/>
</dbReference>
<dbReference type="Gene3D" id="2.70.70.10">
    <property type="entry name" value="Glucose Permease (Domain IIA)"/>
    <property type="match status" value="1"/>
</dbReference>
<feature type="coiled-coil region" evidence="1">
    <location>
        <begin position="40"/>
        <end position="123"/>
    </location>
</feature>
<name>A0A2J0Q793_9BACT</name>
<dbReference type="SUPFAM" id="SSF51261">
    <property type="entry name" value="Duplicated hybrid motif"/>
    <property type="match status" value="1"/>
</dbReference>
<feature type="coiled-coil region" evidence="1">
    <location>
        <begin position="229"/>
        <end position="260"/>
    </location>
</feature>
<feature type="domain" description="M23ase beta-sheet core" evidence="2">
    <location>
        <begin position="311"/>
        <end position="399"/>
    </location>
</feature>
<organism evidence="3 4">
    <name type="scientific">Candidatus Yanofskybacteria bacterium CG10_big_fil_rev_8_21_14_0_10_36_16</name>
    <dbReference type="NCBI Taxonomy" id="1975096"/>
    <lineage>
        <taxon>Bacteria</taxon>
        <taxon>Candidatus Yanofskyibacteriota</taxon>
    </lineage>
</organism>
<dbReference type="PANTHER" id="PTHR21666:SF270">
    <property type="entry name" value="MUREIN HYDROLASE ACTIVATOR ENVC"/>
    <property type="match status" value="1"/>
</dbReference>
<dbReference type="Pfam" id="PF01551">
    <property type="entry name" value="Peptidase_M23"/>
    <property type="match status" value="1"/>
</dbReference>
<keyword evidence="1" id="KW-0175">Coiled coil</keyword>
<reference evidence="3 4" key="1">
    <citation type="submission" date="2017-09" db="EMBL/GenBank/DDBJ databases">
        <title>Depth-based differentiation of microbial function through sediment-hosted aquifers and enrichment of novel symbionts in the deep terrestrial subsurface.</title>
        <authorList>
            <person name="Probst A.J."/>
            <person name="Ladd B."/>
            <person name="Jarett J.K."/>
            <person name="Geller-Mcgrath D.E."/>
            <person name="Sieber C.M."/>
            <person name="Emerson J.B."/>
            <person name="Anantharaman K."/>
            <person name="Thomas B.C."/>
            <person name="Malmstrom R."/>
            <person name="Stieglmeier M."/>
            <person name="Klingl A."/>
            <person name="Woyke T."/>
            <person name="Ryan C.M."/>
            <person name="Banfield J.F."/>
        </authorList>
    </citation>
    <scope>NUCLEOTIDE SEQUENCE [LARGE SCALE GENOMIC DNA]</scope>
    <source>
        <strain evidence="3">CG10_big_fil_rev_8_21_14_0_10_36_16</strain>
    </source>
</reference>
<comment type="caution">
    <text evidence="3">The sequence shown here is derived from an EMBL/GenBank/DDBJ whole genome shotgun (WGS) entry which is preliminary data.</text>
</comment>
<evidence type="ECO:0000256" key="1">
    <source>
        <dbReference type="SAM" id="Coils"/>
    </source>
</evidence>
<dbReference type="Proteomes" id="UP000228496">
    <property type="component" value="Unassembled WGS sequence"/>
</dbReference>
<accession>A0A2J0Q793</accession>
<dbReference type="Gene3D" id="6.10.250.3150">
    <property type="match status" value="1"/>
</dbReference>
<dbReference type="PANTHER" id="PTHR21666">
    <property type="entry name" value="PEPTIDASE-RELATED"/>
    <property type="match status" value="1"/>
</dbReference>
<dbReference type="EMBL" id="PCXQ01000004">
    <property type="protein sequence ID" value="PJE50936.1"/>
    <property type="molecule type" value="Genomic_DNA"/>
</dbReference>
<dbReference type="InterPro" id="IPR016047">
    <property type="entry name" value="M23ase_b-sheet_dom"/>
</dbReference>
<evidence type="ECO:0000313" key="3">
    <source>
        <dbReference type="EMBL" id="PJE50936.1"/>
    </source>
</evidence>
<dbReference type="AlphaFoldDB" id="A0A2J0Q793"/>
<dbReference type="CDD" id="cd12797">
    <property type="entry name" value="M23_peptidase"/>
    <property type="match status" value="1"/>
</dbReference>
<dbReference type="InterPro" id="IPR050570">
    <property type="entry name" value="Cell_wall_metabolism_enzyme"/>
</dbReference>
<proteinExistence type="predicted"/>
<dbReference type="GO" id="GO:0004222">
    <property type="term" value="F:metalloendopeptidase activity"/>
    <property type="evidence" value="ECO:0007669"/>
    <property type="project" value="TreeGrafter"/>
</dbReference>
<evidence type="ECO:0000313" key="4">
    <source>
        <dbReference type="Proteomes" id="UP000228496"/>
    </source>
</evidence>
<evidence type="ECO:0000259" key="2">
    <source>
        <dbReference type="Pfam" id="PF01551"/>
    </source>
</evidence>
<sequence>MSLLNNNNLLKICKSSNLWVLIVVFILIFTFFNFKTVSADEDINLKILDLREQIEKLEKEAEQYKGTIKAKSKEADTLARQISILNNQMSQLRVQLAVTDRSIDATKLEMTELNEQIFNTQEALNFEKKAIGNLISEIHQNEKQSMLAVLLKNARLSDFFGKTQENEKLSAQLTKLLSTLKTQKIILDGQLNSLKTKKGELEGLKEQQIRQNISLESTKENKDYLLTKTKGEEARYRDLLAEVERKEQEFFNELQSLEKAALEEGAFIVHVTADPIPPKANIFRWPEDNYVFTQGYGYTTYARRGAYGGAPHNGIDFAGGYGTPIYAMGEGTILASGFNDGFGNWVAIRYFNNLVSVYAHMQSPSGLSNTTPVHGGSIVGYEGSTGNSTGSHLHLSLYHDFFTYINEKNGQIYFNYFDGTLNPLDYLP</sequence>